<dbReference type="EMBL" id="BARW01009422">
    <property type="protein sequence ID" value="GAI80285.1"/>
    <property type="molecule type" value="Genomic_DNA"/>
</dbReference>
<evidence type="ECO:0000256" key="6">
    <source>
        <dbReference type="ARBA" id="ARBA00022723"/>
    </source>
</evidence>
<evidence type="ECO:0000256" key="3">
    <source>
        <dbReference type="ARBA" id="ARBA00022679"/>
    </source>
</evidence>
<keyword evidence="2" id="KW-0820">tRNA-binding</keyword>
<dbReference type="SUPFAM" id="SSF81301">
    <property type="entry name" value="Nucleotidyltransferase"/>
    <property type="match status" value="1"/>
</dbReference>
<keyword evidence="3" id="KW-0808">Transferase</keyword>
<dbReference type="GO" id="GO:0000166">
    <property type="term" value="F:nucleotide binding"/>
    <property type="evidence" value="ECO:0007669"/>
    <property type="project" value="UniProtKB-KW"/>
</dbReference>
<gene>
    <name evidence="11" type="ORF">S12H4_18958</name>
</gene>
<evidence type="ECO:0000256" key="7">
    <source>
        <dbReference type="ARBA" id="ARBA00022741"/>
    </source>
</evidence>
<keyword evidence="9" id="KW-0694">RNA-binding</keyword>
<evidence type="ECO:0000256" key="1">
    <source>
        <dbReference type="ARBA" id="ARBA00001946"/>
    </source>
</evidence>
<keyword evidence="6" id="KW-0479">Metal-binding</keyword>
<keyword evidence="7" id="KW-0547">Nucleotide-binding</keyword>
<comment type="caution">
    <text evidence="11">The sequence shown here is derived from an EMBL/GenBank/DDBJ whole genome shotgun (WGS) entry which is preliminary data.</text>
</comment>
<accession>X1SY65</accession>
<protein>
    <recommendedName>
        <fullName evidence="10">Poly A polymerase head domain-containing protein</fullName>
    </recommendedName>
</protein>
<dbReference type="PANTHER" id="PTHR47788:SF1">
    <property type="entry name" value="A-ADDING TRNA NUCLEOTIDYLTRANSFERASE"/>
    <property type="match status" value="1"/>
</dbReference>
<evidence type="ECO:0000313" key="11">
    <source>
        <dbReference type="EMBL" id="GAI80285.1"/>
    </source>
</evidence>
<keyword evidence="5" id="KW-0548">Nucleotidyltransferase</keyword>
<reference evidence="11" key="1">
    <citation type="journal article" date="2014" name="Front. Microbiol.">
        <title>High frequency of phylogenetically diverse reductive dehalogenase-homologous genes in deep subseafloor sedimentary metagenomes.</title>
        <authorList>
            <person name="Kawai M."/>
            <person name="Futagami T."/>
            <person name="Toyoda A."/>
            <person name="Takaki Y."/>
            <person name="Nishi S."/>
            <person name="Hori S."/>
            <person name="Arai W."/>
            <person name="Tsubouchi T."/>
            <person name="Morono Y."/>
            <person name="Uchiyama I."/>
            <person name="Ito T."/>
            <person name="Fujiyama A."/>
            <person name="Inagaki F."/>
            <person name="Takami H."/>
        </authorList>
    </citation>
    <scope>NUCLEOTIDE SEQUENCE</scope>
    <source>
        <strain evidence="11">Expedition CK06-06</strain>
    </source>
</reference>
<keyword evidence="4" id="KW-0819">tRNA processing</keyword>
<dbReference type="InterPro" id="IPR002646">
    <property type="entry name" value="PolA_pol_head_dom"/>
</dbReference>
<proteinExistence type="predicted"/>
<dbReference type="Gene3D" id="3.30.460.10">
    <property type="entry name" value="Beta Polymerase, domain 2"/>
    <property type="match status" value="1"/>
</dbReference>
<name>X1SY65_9ZZZZ</name>
<feature type="domain" description="Poly A polymerase head" evidence="10">
    <location>
        <begin position="34"/>
        <end position="116"/>
    </location>
</feature>
<sequence>MRNIKDLLLQKLPENITGLLKSAGRCAEDMGFSAFVVGGLVRDLIMDRENFDVDLVIEGEGMRFAREFARGHSADVRCYKKFGTAVLTFSDGCKLDIATARTEVYEYPAALPRVLPGSIRDDMF</sequence>
<feature type="non-terminal residue" evidence="11">
    <location>
        <position position="124"/>
    </location>
</feature>
<evidence type="ECO:0000256" key="4">
    <source>
        <dbReference type="ARBA" id="ARBA00022694"/>
    </source>
</evidence>
<evidence type="ECO:0000259" key="10">
    <source>
        <dbReference type="Pfam" id="PF01743"/>
    </source>
</evidence>
<dbReference type="InterPro" id="IPR043519">
    <property type="entry name" value="NT_sf"/>
</dbReference>
<dbReference type="InterPro" id="IPR052390">
    <property type="entry name" value="tRNA_nt/polyA_polymerase"/>
</dbReference>
<keyword evidence="8" id="KW-0460">Magnesium</keyword>
<evidence type="ECO:0000256" key="2">
    <source>
        <dbReference type="ARBA" id="ARBA00022555"/>
    </source>
</evidence>
<evidence type="ECO:0000256" key="9">
    <source>
        <dbReference type="ARBA" id="ARBA00022884"/>
    </source>
</evidence>
<dbReference type="AlphaFoldDB" id="X1SY65"/>
<dbReference type="PANTHER" id="PTHR47788">
    <property type="entry name" value="POLYA POLYMERASE"/>
    <property type="match status" value="1"/>
</dbReference>
<dbReference type="GO" id="GO:0008033">
    <property type="term" value="P:tRNA processing"/>
    <property type="evidence" value="ECO:0007669"/>
    <property type="project" value="UniProtKB-KW"/>
</dbReference>
<dbReference type="GO" id="GO:0046872">
    <property type="term" value="F:metal ion binding"/>
    <property type="evidence" value="ECO:0007669"/>
    <property type="project" value="UniProtKB-KW"/>
</dbReference>
<organism evidence="11">
    <name type="scientific">marine sediment metagenome</name>
    <dbReference type="NCBI Taxonomy" id="412755"/>
    <lineage>
        <taxon>unclassified sequences</taxon>
        <taxon>metagenomes</taxon>
        <taxon>ecological metagenomes</taxon>
    </lineage>
</organism>
<evidence type="ECO:0000256" key="5">
    <source>
        <dbReference type="ARBA" id="ARBA00022695"/>
    </source>
</evidence>
<dbReference type="Pfam" id="PF01743">
    <property type="entry name" value="PolyA_pol"/>
    <property type="match status" value="1"/>
</dbReference>
<comment type="cofactor">
    <cofactor evidence="1">
        <name>Mg(2+)</name>
        <dbReference type="ChEBI" id="CHEBI:18420"/>
    </cofactor>
</comment>
<dbReference type="GO" id="GO:0016779">
    <property type="term" value="F:nucleotidyltransferase activity"/>
    <property type="evidence" value="ECO:0007669"/>
    <property type="project" value="UniProtKB-KW"/>
</dbReference>
<dbReference type="GO" id="GO:0000049">
    <property type="term" value="F:tRNA binding"/>
    <property type="evidence" value="ECO:0007669"/>
    <property type="project" value="UniProtKB-KW"/>
</dbReference>
<evidence type="ECO:0000256" key="8">
    <source>
        <dbReference type="ARBA" id="ARBA00022842"/>
    </source>
</evidence>